<dbReference type="EMBL" id="CAXITT010000801">
    <property type="protein sequence ID" value="CAL1546349.1"/>
    <property type="molecule type" value="Genomic_DNA"/>
</dbReference>
<sequence length="341" mass="37768">MASSLDVDRFFKGKTEVNESWEYCPSLDTRSCEKNPGHLNFVPVHDISVRHLPETCRDPEIIETIHAIAALTVKVTVTDVSEHRPTALNTVGNRDPSTGSGGVRLPGVTGSGRVCYVSRCGDFTEDTCPCRTCKSSATPSKAWGEMLVYTARHLVFDDLEASHATFRLFFDTPDSPSVTLDGLGKWQAGEVEDDMCKVKCVTCDMEVVRNLDDRLNHFRTLYARIQDKYKATRNVHRLAVIVSHPHGCSKQVSVGRWVTKRGVRQNDSRYAYTTCTCPGCSGAFVFILGNDGRLLYNHVHSGCSDDAMTGYSGVGADYSANDKIEALETSEVIEEMPERIR</sequence>
<keyword evidence="2" id="KW-1185">Reference proteome</keyword>
<evidence type="ECO:0000313" key="1">
    <source>
        <dbReference type="EMBL" id="CAL1546349.1"/>
    </source>
</evidence>
<proteinExistence type="predicted"/>
<evidence type="ECO:0000313" key="2">
    <source>
        <dbReference type="Proteomes" id="UP001497497"/>
    </source>
</evidence>
<name>A0AAV2IN31_LYMST</name>
<gene>
    <name evidence="1" type="ORF">GSLYS_00019726001</name>
</gene>
<protein>
    <submittedName>
        <fullName evidence="1">Uncharacterized protein</fullName>
    </submittedName>
</protein>
<organism evidence="1 2">
    <name type="scientific">Lymnaea stagnalis</name>
    <name type="common">Great pond snail</name>
    <name type="synonym">Helix stagnalis</name>
    <dbReference type="NCBI Taxonomy" id="6523"/>
    <lineage>
        <taxon>Eukaryota</taxon>
        <taxon>Metazoa</taxon>
        <taxon>Spiralia</taxon>
        <taxon>Lophotrochozoa</taxon>
        <taxon>Mollusca</taxon>
        <taxon>Gastropoda</taxon>
        <taxon>Heterobranchia</taxon>
        <taxon>Euthyneura</taxon>
        <taxon>Panpulmonata</taxon>
        <taxon>Hygrophila</taxon>
        <taxon>Lymnaeoidea</taxon>
        <taxon>Lymnaeidae</taxon>
        <taxon>Lymnaea</taxon>
    </lineage>
</organism>
<comment type="caution">
    <text evidence="1">The sequence shown here is derived from an EMBL/GenBank/DDBJ whole genome shotgun (WGS) entry which is preliminary data.</text>
</comment>
<reference evidence="1 2" key="1">
    <citation type="submission" date="2024-04" db="EMBL/GenBank/DDBJ databases">
        <authorList>
            <consortium name="Genoscope - CEA"/>
            <person name="William W."/>
        </authorList>
    </citation>
    <scope>NUCLEOTIDE SEQUENCE [LARGE SCALE GENOMIC DNA]</scope>
</reference>
<accession>A0AAV2IN31</accession>
<dbReference type="Proteomes" id="UP001497497">
    <property type="component" value="Unassembled WGS sequence"/>
</dbReference>
<dbReference type="AlphaFoldDB" id="A0AAV2IN31"/>